<dbReference type="Gene3D" id="3.60.20.10">
    <property type="entry name" value="Glutamine Phosphoribosylpyrophosphate, subunit 1, domain 1"/>
    <property type="match status" value="1"/>
</dbReference>
<evidence type="ECO:0000313" key="6">
    <source>
        <dbReference type="EMBL" id="ODV63087.1"/>
    </source>
</evidence>
<organism evidence="6 7">
    <name type="scientific">Ascoidea rubescens DSM 1968</name>
    <dbReference type="NCBI Taxonomy" id="1344418"/>
    <lineage>
        <taxon>Eukaryota</taxon>
        <taxon>Fungi</taxon>
        <taxon>Dikarya</taxon>
        <taxon>Ascomycota</taxon>
        <taxon>Saccharomycotina</taxon>
        <taxon>Saccharomycetes</taxon>
        <taxon>Ascoideaceae</taxon>
        <taxon>Ascoidea</taxon>
    </lineage>
</organism>
<evidence type="ECO:0000259" key="4">
    <source>
        <dbReference type="Pfam" id="PF00733"/>
    </source>
</evidence>
<dbReference type="AlphaFoldDB" id="A0A1D2VND6"/>
<dbReference type="GO" id="GO:0016787">
    <property type="term" value="F:hydrolase activity"/>
    <property type="evidence" value="ECO:0007669"/>
    <property type="project" value="UniProtKB-KW"/>
</dbReference>
<feature type="domain" description="Asparagine synthetase" evidence="4">
    <location>
        <begin position="441"/>
        <end position="595"/>
    </location>
</feature>
<dbReference type="EMBL" id="KV454476">
    <property type="protein sequence ID" value="ODV63087.1"/>
    <property type="molecule type" value="Genomic_DNA"/>
</dbReference>
<dbReference type="STRING" id="1344418.A0A1D2VND6"/>
<dbReference type="SUPFAM" id="SSF52402">
    <property type="entry name" value="Adenine nucleotide alpha hydrolases-like"/>
    <property type="match status" value="1"/>
</dbReference>
<evidence type="ECO:0000313" key="7">
    <source>
        <dbReference type="Proteomes" id="UP000095038"/>
    </source>
</evidence>
<keyword evidence="6" id="KW-0378">Hydrolase</keyword>
<dbReference type="InterPro" id="IPR001962">
    <property type="entry name" value="Asn_synthase"/>
</dbReference>
<reference evidence="7" key="1">
    <citation type="submission" date="2016-05" db="EMBL/GenBank/DDBJ databases">
        <title>Comparative genomics of biotechnologically important yeasts.</title>
        <authorList>
            <consortium name="DOE Joint Genome Institute"/>
            <person name="Riley R."/>
            <person name="Haridas S."/>
            <person name="Wolfe K.H."/>
            <person name="Lopes M.R."/>
            <person name="Hittinger C.T."/>
            <person name="Goker M."/>
            <person name="Salamov A."/>
            <person name="Wisecaver J."/>
            <person name="Long T.M."/>
            <person name="Aerts A.L."/>
            <person name="Barry K."/>
            <person name="Choi C."/>
            <person name="Clum A."/>
            <person name="Coughlan A.Y."/>
            <person name="Deshpande S."/>
            <person name="Douglass A.P."/>
            <person name="Hanson S.J."/>
            <person name="Klenk H.-P."/>
            <person name="Labutti K."/>
            <person name="Lapidus A."/>
            <person name="Lindquist E."/>
            <person name="Lipzen A."/>
            <person name="Meier-Kolthoff J.P."/>
            <person name="Ohm R.A."/>
            <person name="Otillar R.P."/>
            <person name="Pangilinan J."/>
            <person name="Peng Y."/>
            <person name="Rokas A."/>
            <person name="Rosa C.A."/>
            <person name="Scheuner C."/>
            <person name="Sibirny A.A."/>
            <person name="Slot J.C."/>
            <person name="Stielow J.B."/>
            <person name="Sun H."/>
            <person name="Kurtzman C.P."/>
            <person name="Blackwell M."/>
            <person name="Grigoriev I.V."/>
            <person name="Jeffries T.W."/>
        </authorList>
    </citation>
    <scope>NUCLEOTIDE SEQUENCE [LARGE SCALE GENOMIC DNA]</scope>
    <source>
        <strain evidence="7">DSM 1968</strain>
    </source>
</reference>
<sequence length="605" mass="69163">MCGILLSYVQETRKVKKRDSPDTFVELCDEQEIAGIINEDFRQDLLAGASSDRQFKTEDHIVGALIPRILSRGPNYGSMLAKNIKNADNLYGRLTFFSSILSLRSPFTKQPLVNGQFVLQFNGELYNTELVDSDLKQYSNDTLFFMSQLLSNCQKIDVNHTKYQESILFTISAMDGEFAYSIYDSFNKRLYFGRDSVGKRSLMFTICSKTKKIYLSSLPPICKCHGSLNYQNIENINDGLDDYKLSKLNGQWVDCERGIIYCFDLSSFSLKFNKDTNFGAVQTTTNSSFAILFSGGIDCTIIAALCAFQLVSSKDFSEKSKTIDLLNVGFDNPRTRKQASAVPDRQLALKSWFELCKIYGPVGVEFNLIEIDISYKEYIEGKKRVLKLIWPEQSVMDLSISIAFFFASRGLGSKVILDQEKMTLDSKSIEFGELKRESNFNSNCKVLLSGLGADELFGGYSRHEGVFNDYYKLLRANIKNNGSHDCEEVEKMRISSYRSLEEELLLDISRIWKRNLGRDDKVICSWGKELRYPFLCNDIIDFSLKKIPLNYKKKREKKQSKNGQLPKLIKKYFLRKVAVSLDLEFVSEEPKRAIQFGARSARMDK</sequence>
<keyword evidence="7" id="KW-1185">Reference proteome</keyword>
<dbReference type="InterPro" id="IPR017932">
    <property type="entry name" value="GATase_2_dom"/>
</dbReference>
<dbReference type="Pfam" id="PF00733">
    <property type="entry name" value="Asn_synthase"/>
    <property type="match status" value="1"/>
</dbReference>
<dbReference type="OrthoDB" id="10252281at2759"/>
<dbReference type="InterPro" id="IPR051857">
    <property type="entry name" value="Asn_synthetase_domain"/>
</dbReference>
<dbReference type="GO" id="GO:0004066">
    <property type="term" value="F:asparagine synthase (glutamine-hydrolyzing) activity"/>
    <property type="evidence" value="ECO:0007669"/>
    <property type="project" value="InterPro"/>
</dbReference>
<dbReference type="CDD" id="cd01991">
    <property type="entry name" value="Asn_synthase_B_C"/>
    <property type="match status" value="1"/>
</dbReference>
<dbReference type="PANTHER" id="PTHR45937">
    <property type="entry name" value="ASPARAGINE SYNTHETASE DOMAIN-CONTAINING PROTEIN 1"/>
    <property type="match status" value="1"/>
</dbReference>
<accession>A0A1D2VND6</accession>
<dbReference type="SUPFAM" id="SSF56235">
    <property type="entry name" value="N-terminal nucleophile aminohydrolases (Ntn hydrolases)"/>
    <property type="match status" value="1"/>
</dbReference>
<keyword evidence="2" id="KW-0061">Asparagine biosynthesis</keyword>
<dbReference type="RefSeq" id="XP_020049394.1">
    <property type="nucleotide sequence ID" value="XM_020194405.1"/>
</dbReference>
<keyword evidence="1" id="KW-0028">Amino-acid biosynthesis</keyword>
<protein>
    <submittedName>
        <fullName evidence="6">Adenine nucleotide alpha hydrolases-like protein</fullName>
    </submittedName>
</protein>
<dbReference type="PANTHER" id="PTHR45937:SF1">
    <property type="entry name" value="ASPARAGINE SYNTHETASE DOMAIN-CONTAINING PROTEIN 1"/>
    <property type="match status" value="1"/>
</dbReference>
<feature type="domain" description="Glutamine amidotransferase type-2" evidence="5">
    <location>
        <begin position="108"/>
        <end position="217"/>
    </location>
</feature>
<keyword evidence="3" id="KW-0315">Glutamine amidotransferase</keyword>
<evidence type="ECO:0000259" key="5">
    <source>
        <dbReference type="Pfam" id="PF13537"/>
    </source>
</evidence>
<dbReference type="Gene3D" id="3.40.50.620">
    <property type="entry name" value="HUPs"/>
    <property type="match status" value="1"/>
</dbReference>
<dbReference type="InterPro" id="IPR029055">
    <property type="entry name" value="Ntn_hydrolases_N"/>
</dbReference>
<evidence type="ECO:0000256" key="3">
    <source>
        <dbReference type="ARBA" id="ARBA00022962"/>
    </source>
</evidence>
<dbReference type="Pfam" id="PF13537">
    <property type="entry name" value="GATase_7"/>
    <property type="match status" value="1"/>
</dbReference>
<dbReference type="Proteomes" id="UP000095038">
    <property type="component" value="Unassembled WGS sequence"/>
</dbReference>
<dbReference type="GO" id="GO:0006529">
    <property type="term" value="P:asparagine biosynthetic process"/>
    <property type="evidence" value="ECO:0007669"/>
    <property type="project" value="UniProtKB-KW"/>
</dbReference>
<name>A0A1D2VND6_9ASCO</name>
<dbReference type="FunCoup" id="A0A1D2VND6">
    <property type="interactions" value="727"/>
</dbReference>
<dbReference type="GeneID" id="30968041"/>
<proteinExistence type="predicted"/>
<evidence type="ECO:0000256" key="2">
    <source>
        <dbReference type="ARBA" id="ARBA00022888"/>
    </source>
</evidence>
<gene>
    <name evidence="6" type="ORF">ASCRUDRAFT_79657</name>
</gene>
<dbReference type="InParanoid" id="A0A1D2VND6"/>
<dbReference type="InterPro" id="IPR014729">
    <property type="entry name" value="Rossmann-like_a/b/a_fold"/>
</dbReference>
<evidence type="ECO:0000256" key="1">
    <source>
        <dbReference type="ARBA" id="ARBA00022605"/>
    </source>
</evidence>